<protein>
    <submittedName>
        <fullName evidence="1">Uncharacterized protein</fullName>
    </submittedName>
</protein>
<dbReference type="AlphaFoldDB" id="A0A6G7GJG7"/>
<dbReference type="EMBL" id="CP049055">
    <property type="protein sequence ID" value="QII09502.1"/>
    <property type="molecule type" value="Genomic_DNA"/>
</dbReference>
<dbReference type="Proteomes" id="UP000501926">
    <property type="component" value="Chromosome"/>
</dbReference>
<evidence type="ECO:0000313" key="1">
    <source>
        <dbReference type="EMBL" id="QII09502.1"/>
    </source>
</evidence>
<gene>
    <name evidence="1" type="ORF">KsCSTR_01230</name>
</gene>
<sequence>MDNFFKKLKCYKKIKPDFILSKEKEIEDLVKETQEYRDKNFSDLNKNQPYFIKRLNRLLI</sequence>
<name>A0A6G7GJG7_KUEST</name>
<evidence type="ECO:0000313" key="2">
    <source>
        <dbReference type="Proteomes" id="UP000501926"/>
    </source>
</evidence>
<reference evidence="1 2" key="1">
    <citation type="submission" date="2020-02" db="EMBL/GenBank/DDBJ databases">
        <title>Newly sequenced genome of strain CSTR1 showed variability in Candidatus Kuenenia stuttgartiensis genomes.</title>
        <authorList>
            <person name="Ding C."/>
            <person name="Adrian L."/>
        </authorList>
    </citation>
    <scope>NUCLEOTIDE SEQUENCE [LARGE SCALE GENOMIC DNA]</scope>
    <source>
        <strain evidence="1 2">CSTR1</strain>
    </source>
</reference>
<accession>A0A6G7GJG7</accession>
<dbReference type="RefSeq" id="WP_164994322.1">
    <property type="nucleotide sequence ID" value="NZ_CP049055.1"/>
</dbReference>
<proteinExistence type="predicted"/>
<organism evidence="1 2">
    <name type="scientific">Kuenenia stuttgartiensis</name>
    <dbReference type="NCBI Taxonomy" id="174633"/>
    <lineage>
        <taxon>Bacteria</taxon>
        <taxon>Pseudomonadati</taxon>
        <taxon>Planctomycetota</taxon>
        <taxon>Candidatus Brocadiia</taxon>
        <taxon>Candidatus Brocadiales</taxon>
        <taxon>Candidatus Brocadiaceae</taxon>
        <taxon>Candidatus Kuenenia</taxon>
    </lineage>
</organism>